<dbReference type="InterPro" id="IPR003618">
    <property type="entry name" value="TFIIS_cen_dom"/>
</dbReference>
<keyword evidence="2" id="KW-0863">Zinc-finger</keyword>
<feature type="compositionally biased region" description="Basic residues" evidence="5">
    <location>
        <begin position="1"/>
        <end position="11"/>
    </location>
</feature>
<sequence>MESVTAKRRRTRSMDNNDDETNIREKSVALIKKSLGDDEKAGDVATAIEKAVYDEIEDANDHRYRSRIRSRVSNIMHNIALKEQLLAGTITPPKFAKMTADELASPKLKEWRGKLKVEALEEHMLPEKEVVGLDNTRKIKETID</sequence>
<dbReference type="GO" id="GO:0008270">
    <property type="term" value="F:zinc ion binding"/>
    <property type="evidence" value="ECO:0007669"/>
    <property type="project" value="UniProtKB-KW"/>
</dbReference>
<keyword evidence="3" id="KW-0862">Zinc</keyword>
<gene>
    <name evidence="7" type="ORF">AB6A40_008409</name>
</gene>
<dbReference type="PROSITE" id="PS51321">
    <property type="entry name" value="TFIIS_CENTRAL"/>
    <property type="match status" value="1"/>
</dbReference>
<protein>
    <recommendedName>
        <fullName evidence="6">TFIIS central domain-containing protein</fullName>
    </recommendedName>
</protein>
<evidence type="ECO:0000256" key="3">
    <source>
        <dbReference type="ARBA" id="ARBA00022833"/>
    </source>
</evidence>
<name>A0ABD6EQ92_9BILA</name>
<evidence type="ECO:0000256" key="1">
    <source>
        <dbReference type="ARBA" id="ARBA00022723"/>
    </source>
</evidence>
<evidence type="ECO:0000256" key="2">
    <source>
        <dbReference type="ARBA" id="ARBA00022771"/>
    </source>
</evidence>
<proteinExistence type="predicted"/>
<dbReference type="EMBL" id="JBGFUD010007709">
    <property type="protein sequence ID" value="MFH4981700.1"/>
    <property type="molecule type" value="Genomic_DNA"/>
</dbReference>
<dbReference type="Pfam" id="PF07500">
    <property type="entry name" value="TFIIS_M"/>
    <property type="match status" value="1"/>
</dbReference>
<evidence type="ECO:0000259" key="6">
    <source>
        <dbReference type="PROSITE" id="PS51321"/>
    </source>
</evidence>
<dbReference type="SMART" id="SM00510">
    <property type="entry name" value="TFS2M"/>
    <property type="match status" value="1"/>
</dbReference>
<comment type="caution">
    <text evidence="7">The sequence shown here is derived from an EMBL/GenBank/DDBJ whole genome shotgun (WGS) entry which is preliminary data.</text>
</comment>
<evidence type="ECO:0000256" key="5">
    <source>
        <dbReference type="SAM" id="MobiDB-lite"/>
    </source>
</evidence>
<feature type="domain" description="TFIIS central" evidence="6">
    <location>
        <begin position="23"/>
        <end position="131"/>
    </location>
</feature>
<feature type="region of interest" description="Disordered" evidence="5">
    <location>
        <begin position="1"/>
        <end position="22"/>
    </location>
</feature>
<dbReference type="PANTHER" id="PTHR11477:SF0">
    <property type="entry name" value="IP08861P-RELATED"/>
    <property type="match status" value="1"/>
</dbReference>
<reference evidence="7 8" key="1">
    <citation type="submission" date="2024-08" db="EMBL/GenBank/DDBJ databases">
        <title>Gnathostoma spinigerum genome.</title>
        <authorList>
            <person name="Gonzalez-Bertolin B."/>
            <person name="Monzon S."/>
            <person name="Zaballos A."/>
            <person name="Jimenez P."/>
            <person name="Dekumyoy P."/>
            <person name="Varona S."/>
            <person name="Cuesta I."/>
            <person name="Sumanam S."/>
            <person name="Adisakwattana P."/>
            <person name="Gasser R.B."/>
            <person name="Hernandez-Gonzalez A."/>
            <person name="Young N.D."/>
            <person name="Perteguer M.J."/>
        </authorList>
    </citation>
    <scope>NUCLEOTIDE SEQUENCE [LARGE SCALE GENOMIC DNA]</scope>
    <source>
        <strain evidence="7">AL3</strain>
        <tissue evidence="7">Liver</tissue>
    </source>
</reference>
<dbReference type="SUPFAM" id="SSF46942">
    <property type="entry name" value="Elongation factor TFIIS domain 2"/>
    <property type="match status" value="1"/>
</dbReference>
<keyword evidence="8" id="KW-1185">Reference proteome</keyword>
<accession>A0ABD6EQ92</accession>
<dbReference type="InterPro" id="IPR036575">
    <property type="entry name" value="TFIIS_cen_dom_sf"/>
</dbReference>
<dbReference type="PANTHER" id="PTHR11477">
    <property type="entry name" value="TRANSCRIPTION FACTOR S-II ZINC FINGER DOMAIN-CONTAINING PROTEIN"/>
    <property type="match status" value="1"/>
</dbReference>
<keyword evidence="1" id="KW-0479">Metal-binding</keyword>
<dbReference type="Gene3D" id="1.10.472.30">
    <property type="entry name" value="Transcription elongation factor S-II, central domain"/>
    <property type="match status" value="1"/>
</dbReference>
<dbReference type="AlphaFoldDB" id="A0ABD6EQ92"/>
<evidence type="ECO:0000313" key="7">
    <source>
        <dbReference type="EMBL" id="MFH4981700.1"/>
    </source>
</evidence>
<keyword evidence="4" id="KW-0539">Nucleus</keyword>
<organism evidence="7 8">
    <name type="scientific">Gnathostoma spinigerum</name>
    <dbReference type="NCBI Taxonomy" id="75299"/>
    <lineage>
        <taxon>Eukaryota</taxon>
        <taxon>Metazoa</taxon>
        <taxon>Ecdysozoa</taxon>
        <taxon>Nematoda</taxon>
        <taxon>Chromadorea</taxon>
        <taxon>Rhabditida</taxon>
        <taxon>Spirurina</taxon>
        <taxon>Gnathostomatomorpha</taxon>
        <taxon>Gnathostomatoidea</taxon>
        <taxon>Gnathostomatidae</taxon>
        <taxon>Gnathostoma</taxon>
    </lineage>
</organism>
<evidence type="ECO:0000313" key="8">
    <source>
        <dbReference type="Proteomes" id="UP001608902"/>
    </source>
</evidence>
<dbReference type="Proteomes" id="UP001608902">
    <property type="component" value="Unassembled WGS sequence"/>
</dbReference>
<evidence type="ECO:0000256" key="4">
    <source>
        <dbReference type="ARBA" id="ARBA00023242"/>
    </source>
</evidence>